<dbReference type="OrthoDB" id="5966500at2759"/>
<keyword evidence="3" id="KW-1185">Reference proteome</keyword>
<dbReference type="AlphaFoldDB" id="A0A8H5FW36"/>
<reference evidence="2 3" key="1">
    <citation type="journal article" date="2020" name="ISME J.">
        <title>Uncovering the hidden diversity of litter-decomposition mechanisms in mushroom-forming fungi.</title>
        <authorList>
            <person name="Floudas D."/>
            <person name="Bentzer J."/>
            <person name="Ahren D."/>
            <person name="Johansson T."/>
            <person name="Persson P."/>
            <person name="Tunlid A."/>
        </authorList>
    </citation>
    <scope>NUCLEOTIDE SEQUENCE [LARGE SCALE GENOMIC DNA]</scope>
    <source>
        <strain evidence="2 3">CBS 146.42</strain>
    </source>
</reference>
<comment type="caution">
    <text evidence="2">The sequence shown here is derived from an EMBL/GenBank/DDBJ whole genome shotgun (WGS) entry which is preliminary data.</text>
</comment>
<dbReference type="SUPFAM" id="SSF56112">
    <property type="entry name" value="Protein kinase-like (PK-like)"/>
    <property type="match status" value="1"/>
</dbReference>
<dbReference type="GO" id="GO:0005524">
    <property type="term" value="F:ATP binding"/>
    <property type="evidence" value="ECO:0007669"/>
    <property type="project" value="InterPro"/>
</dbReference>
<dbReference type="InterPro" id="IPR000719">
    <property type="entry name" value="Prot_kinase_dom"/>
</dbReference>
<dbReference type="Proteomes" id="UP000559027">
    <property type="component" value="Unassembled WGS sequence"/>
</dbReference>
<dbReference type="EMBL" id="JAACJO010000013">
    <property type="protein sequence ID" value="KAF5351119.1"/>
    <property type="molecule type" value="Genomic_DNA"/>
</dbReference>
<feature type="domain" description="Protein kinase" evidence="1">
    <location>
        <begin position="16"/>
        <end position="300"/>
    </location>
</feature>
<protein>
    <recommendedName>
        <fullName evidence="1">Protein kinase domain-containing protein</fullName>
    </recommendedName>
</protein>
<dbReference type="GO" id="GO:0004674">
    <property type="term" value="F:protein serine/threonine kinase activity"/>
    <property type="evidence" value="ECO:0007669"/>
    <property type="project" value="TreeGrafter"/>
</dbReference>
<accession>A0A8H5FW36</accession>
<evidence type="ECO:0000313" key="2">
    <source>
        <dbReference type="EMBL" id="KAF5351119.1"/>
    </source>
</evidence>
<evidence type="ECO:0000259" key="1">
    <source>
        <dbReference type="PROSITE" id="PS50011"/>
    </source>
</evidence>
<sequence length="300" mass="33824">MDAHLLPPTVNASSLSPPTESLTSGYNMAVSHPVHYNGVNIKVRLFKPLGDYREQAPSSCLQPIQEKLVPTGLMDIPHRPSIAPMRFSTVEGTVDPRTGQQPVAVVSLFYDFNILDKLEGAEPGQRIKWILQICEAVEYLHENNIVHGNIHPRNIMINNDFQAALTDICLYSFTAVHLMRDLEATPPHPVTLACKRPSKYETYYSDSMVPMCLPTKEDDIFALVTTIWMLFEQKEPWEGIKEGRDMSRVIRKISYSGHQSLEKPTAMSDGLWQVLREVFLDGAFDPTSTLVKIIDELRSS</sequence>
<proteinExistence type="predicted"/>
<dbReference type="PANTHER" id="PTHR44329">
    <property type="entry name" value="SERINE/THREONINE-PROTEIN KINASE TNNI3K-RELATED"/>
    <property type="match status" value="1"/>
</dbReference>
<gene>
    <name evidence="2" type="ORF">D9756_008229</name>
</gene>
<dbReference type="PANTHER" id="PTHR44329:SF214">
    <property type="entry name" value="PROTEIN KINASE DOMAIN-CONTAINING PROTEIN"/>
    <property type="match status" value="1"/>
</dbReference>
<organism evidence="2 3">
    <name type="scientific">Leucocoprinus leucothites</name>
    <dbReference type="NCBI Taxonomy" id="201217"/>
    <lineage>
        <taxon>Eukaryota</taxon>
        <taxon>Fungi</taxon>
        <taxon>Dikarya</taxon>
        <taxon>Basidiomycota</taxon>
        <taxon>Agaricomycotina</taxon>
        <taxon>Agaricomycetes</taxon>
        <taxon>Agaricomycetidae</taxon>
        <taxon>Agaricales</taxon>
        <taxon>Agaricineae</taxon>
        <taxon>Agaricaceae</taxon>
        <taxon>Leucocoprinus</taxon>
    </lineage>
</organism>
<name>A0A8H5FW36_9AGAR</name>
<dbReference type="InterPro" id="IPR051681">
    <property type="entry name" value="Ser/Thr_Kinases-Pseudokinases"/>
</dbReference>
<dbReference type="Gene3D" id="1.10.510.10">
    <property type="entry name" value="Transferase(Phosphotransferase) domain 1"/>
    <property type="match status" value="1"/>
</dbReference>
<dbReference type="PROSITE" id="PS50011">
    <property type="entry name" value="PROTEIN_KINASE_DOM"/>
    <property type="match status" value="1"/>
</dbReference>
<dbReference type="InterPro" id="IPR011009">
    <property type="entry name" value="Kinase-like_dom_sf"/>
</dbReference>
<dbReference type="Pfam" id="PF00069">
    <property type="entry name" value="Pkinase"/>
    <property type="match status" value="1"/>
</dbReference>
<evidence type="ECO:0000313" key="3">
    <source>
        <dbReference type="Proteomes" id="UP000559027"/>
    </source>
</evidence>